<dbReference type="RefSeq" id="WP_213041536.1">
    <property type="nucleotide sequence ID" value="NZ_CAJNBJ010000002.1"/>
</dbReference>
<reference evidence="10 11" key="1">
    <citation type="submission" date="2021-02" db="EMBL/GenBank/DDBJ databases">
        <authorList>
            <person name="Han P."/>
        </authorList>
    </citation>
    <scope>NUCLEOTIDE SEQUENCE [LARGE SCALE GENOMIC DNA]</scope>
    <source>
        <strain evidence="10">Candidatus Nitrospira sp. ZN2</strain>
    </source>
</reference>
<feature type="domain" description="YetF C-terminal" evidence="9">
    <location>
        <begin position="81"/>
        <end position="147"/>
    </location>
</feature>
<evidence type="ECO:0000256" key="5">
    <source>
        <dbReference type="ARBA" id="ARBA00022989"/>
    </source>
</evidence>
<evidence type="ECO:0000256" key="7">
    <source>
        <dbReference type="SAM" id="MobiDB-lite"/>
    </source>
</evidence>
<comment type="similarity">
    <text evidence="2">Belongs to the UPF0702 family.</text>
</comment>
<evidence type="ECO:0000259" key="9">
    <source>
        <dbReference type="Pfam" id="PF04239"/>
    </source>
</evidence>
<evidence type="ECO:0000313" key="10">
    <source>
        <dbReference type="EMBL" id="CAE6727246.1"/>
    </source>
</evidence>
<dbReference type="PANTHER" id="PTHR34582:SF6">
    <property type="entry name" value="UPF0702 TRANSMEMBRANE PROTEIN YCAP"/>
    <property type="match status" value="1"/>
</dbReference>
<organism evidence="10 11">
    <name type="scientific">Nitrospira defluvii</name>
    <dbReference type="NCBI Taxonomy" id="330214"/>
    <lineage>
        <taxon>Bacteria</taxon>
        <taxon>Pseudomonadati</taxon>
        <taxon>Nitrospirota</taxon>
        <taxon>Nitrospiria</taxon>
        <taxon>Nitrospirales</taxon>
        <taxon>Nitrospiraceae</taxon>
        <taxon>Nitrospira</taxon>
    </lineage>
</organism>
<keyword evidence="5 8" id="KW-1133">Transmembrane helix</keyword>
<sequence>MDAVLRGATMYLFLLLVFRLAGRRTLAQTTVFDLALLLIISEATQNAMLGDDYSVTNGMLVILTLVGIDILLSLVKQRAPLLEGWLDGKPLVLIDEGRPSTELMRRARVDLQDILRAAREQGVCGLDRIRYAVLETSGSISIIPREFDDPTSTQNGPLTYSRGHGV</sequence>
<proteinExistence type="inferred from homology"/>
<dbReference type="Pfam" id="PF04239">
    <property type="entry name" value="DUF421"/>
    <property type="match status" value="1"/>
</dbReference>
<dbReference type="Gene3D" id="3.30.240.20">
    <property type="entry name" value="bsu07140 like domains"/>
    <property type="match status" value="1"/>
</dbReference>
<name>A0ABN7L2B5_9BACT</name>
<evidence type="ECO:0000256" key="6">
    <source>
        <dbReference type="ARBA" id="ARBA00023136"/>
    </source>
</evidence>
<dbReference type="PANTHER" id="PTHR34582">
    <property type="entry name" value="UPF0702 TRANSMEMBRANE PROTEIN YCAP"/>
    <property type="match status" value="1"/>
</dbReference>
<comment type="caution">
    <text evidence="10">The sequence shown here is derived from an EMBL/GenBank/DDBJ whole genome shotgun (WGS) entry which is preliminary data.</text>
</comment>
<dbReference type="InterPro" id="IPR007353">
    <property type="entry name" value="DUF421"/>
</dbReference>
<dbReference type="EMBL" id="CAJNBJ010000002">
    <property type="protein sequence ID" value="CAE6727246.1"/>
    <property type="molecule type" value="Genomic_DNA"/>
</dbReference>
<keyword evidence="11" id="KW-1185">Reference proteome</keyword>
<accession>A0ABN7L2B5</accession>
<protein>
    <recommendedName>
        <fullName evidence="9">YetF C-terminal domain-containing protein</fullName>
    </recommendedName>
</protein>
<keyword evidence="3" id="KW-1003">Cell membrane</keyword>
<comment type="subcellular location">
    <subcellularLocation>
        <location evidence="1">Cell membrane</location>
        <topology evidence="1">Multi-pass membrane protein</topology>
    </subcellularLocation>
</comment>
<evidence type="ECO:0000313" key="11">
    <source>
        <dbReference type="Proteomes" id="UP000675880"/>
    </source>
</evidence>
<evidence type="ECO:0000256" key="1">
    <source>
        <dbReference type="ARBA" id="ARBA00004651"/>
    </source>
</evidence>
<evidence type="ECO:0000256" key="2">
    <source>
        <dbReference type="ARBA" id="ARBA00006448"/>
    </source>
</evidence>
<evidence type="ECO:0000256" key="8">
    <source>
        <dbReference type="SAM" id="Phobius"/>
    </source>
</evidence>
<keyword evidence="6 8" id="KW-0472">Membrane</keyword>
<dbReference type="Proteomes" id="UP000675880">
    <property type="component" value="Unassembled WGS sequence"/>
</dbReference>
<feature type="region of interest" description="Disordered" evidence="7">
    <location>
        <begin position="145"/>
        <end position="166"/>
    </location>
</feature>
<gene>
    <name evidence="10" type="ORF">NSPZN2_100166</name>
</gene>
<evidence type="ECO:0000256" key="4">
    <source>
        <dbReference type="ARBA" id="ARBA00022692"/>
    </source>
</evidence>
<evidence type="ECO:0000256" key="3">
    <source>
        <dbReference type="ARBA" id="ARBA00022475"/>
    </source>
</evidence>
<dbReference type="InterPro" id="IPR023090">
    <property type="entry name" value="UPF0702_alpha/beta_dom_sf"/>
</dbReference>
<keyword evidence="4 8" id="KW-0812">Transmembrane</keyword>
<feature type="transmembrane region" description="Helical" evidence="8">
    <location>
        <begin position="55"/>
        <end position="75"/>
    </location>
</feature>